<dbReference type="OrthoDB" id="8810187at2"/>
<keyword evidence="3" id="KW-1185">Reference proteome</keyword>
<feature type="compositionally biased region" description="Polar residues" evidence="1">
    <location>
        <begin position="244"/>
        <end position="253"/>
    </location>
</feature>
<feature type="region of interest" description="Disordered" evidence="1">
    <location>
        <begin position="230"/>
        <end position="311"/>
    </location>
</feature>
<dbReference type="Proteomes" id="UP000198781">
    <property type="component" value="Unassembled WGS sequence"/>
</dbReference>
<evidence type="ECO:0000313" key="3">
    <source>
        <dbReference type="Proteomes" id="UP000198781"/>
    </source>
</evidence>
<evidence type="ECO:0000256" key="1">
    <source>
        <dbReference type="SAM" id="MobiDB-lite"/>
    </source>
</evidence>
<protein>
    <submittedName>
        <fullName evidence="2">Uncharacterized protein</fullName>
    </submittedName>
</protein>
<evidence type="ECO:0000313" key="2">
    <source>
        <dbReference type="EMBL" id="SDC57767.1"/>
    </source>
</evidence>
<feature type="compositionally biased region" description="Acidic residues" evidence="1">
    <location>
        <begin position="230"/>
        <end position="240"/>
    </location>
</feature>
<feature type="region of interest" description="Disordered" evidence="1">
    <location>
        <begin position="1"/>
        <end position="83"/>
    </location>
</feature>
<name>A0A1G6MRD5_9BURK</name>
<reference evidence="2 3" key="1">
    <citation type="submission" date="2016-10" db="EMBL/GenBank/DDBJ databases">
        <authorList>
            <person name="de Groot N.N."/>
        </authorList>
    </citation>
    <scope>NUCLEOTIDE SEQUENCE [LARGE SCALE GENOMIC DNA]</scope>
    <source>
        <strain evidence="2 3">DSM 16619</strain>
    </source>
</reference>
<dbReference type="RefSeq" id="WP_092740922.1">
    <property type="nucleotide sequence ID" value="NZ_FMZC01000002.1"/>
</dbReference>
<proteinExistence type="predicted"/>
<dbReference type="EMBL" id="FMZC01000002">
    <property type="protein sequence ID" value="SDC57767.1"/>
    <property type="molecule type" value="Genomic_DNA"/>
</dbReference>
<accession>A0A1G6MRD5</accession>
<gene>
    <name evidence="2" type="ORF">SAMN05192589_102482</name>
</gene>
<sequence length="437" mass="47486">MVHIVDITSPKRVAPSDTERGKGIAPPSKSSSKPGTDGPLKGRGGAQGKPIQDSQTVVDHHPASHPRPRSNTGIRIHSPKAGMEQAAKTAAISTAKALAEDDRRRDVAAQGILKMLGEPKRYVDDAGKSVEENLASMQDHVENLQGMLQHRDAALSAQANLRMQMSRLDGHAEPERYKSWAQAASINLEAVFQEAETAVRDMQARLFAAPGSDAESDTDDYLDAQTDWSSEVEADTETLDDTQSRPITPQKQSVPVKAEAAPVRSEPQTTAPSLATIETPPSDGPGSTPLEHTTATESPAALAQREADRGRHEMAEDLLALNSLNMGYHTSGALELVGNVRAMNRRIQDLEDVIAAKDEMLRGHADLVAQLDRETPAARLDWSQFKKWEAAAAVRPDQKFEELAASISAIKARMRNGVEHLTRMEGYTEAEIFPRSR</sequence>
<organism evidence="2 3">
    <name type="scientific">Paracidovorax valerianellae</name>
    <dbReference type="NCBI Taxonomy" id="187868"/>
    <lineage>
        <taxon>Bacteria</taxon>
        <taxon>Pseudomonadati</taxon>
        <taxon>Pseudomonadota</taxon>
        <taxon>Betaproteobacteria</taxon>
        <taxon>Burkholderiales</taxon>
        <taxon>Comamonadaceae</taxon>
        <taxon>Paracidovorax</taxon>
    </lineage>
</organism>
<dbReference type="AlphaFoldDB" id="A0A1G6MRD5"/>